<proteinExistence type="predicted"/>
<evidence type="ECO:0000313" key="1">
    <source>
        <dbReference type="EMBL" id="TQV76409.1"/>
    </source>
</evidence>
<dbReference type="InterPro" id="IPR010732">
    <property type="entry name" value="T6SS_TssG-like"/>
</dbReference>
<dbReference type="PANTHER" id="PTHR35564:SF4">
    <property type="entry name" value="CYTOPLASMIC PROTEIN"/>
    <property type="match status" value="1"/>
</dbReference>
<keyword evidence="2" id="KW-1185">Reference proteome</keyword>
<dbReference type="NCBIfam" id="TIGR03347">
    <property type="entry name" value="VI_chp_1"/>
    <property type="match status" value="1"/>
</dbReference>
<comment type="caution">
    <text evidence="1">The sequence shown here is derived from an EMBL/GenBank/DDBJ whole genome shotgun (WGS) entry which is preliminary data.</text>
</comment>
<dbReference type="Proteomes" id="UP000317839">
    <property type="component" value="Unassembled WGS sequence"/>
</dbReference>
<gene>
    <name evidence="1" type="primary">tssG</name>
    <name evidence="1" type="ORF">FLL45_00120</name>
</gene>
<dbReference type="EMBL" id="VIKR01000001">
    <property type="protein sequence ID" value="TQV76409.1"/>
    <property type="molecule type" value="Genomic_DNA"/>
</dbReference>
<protein>
    <submittedName>
        <fullName evidence="1">Type VI secretion system baseplate subunit TssG</fullName>
    </submittedName>
</protein>
<dbReference type="Pfam" id="PF06996">
    <property type="entry name" value="T6SS_TssG"/>
    <property type="match status" value="1"/>
</dbReference>
<dbReference type="RefSeq" id="WP_142887770.1">
    <property type="nucleotide sequence ID" value="NZ_VIKR01000001.1"/>
</dbReference>
<evidence type="ECO:0000313" key="2">
    <source>
        <dbReference type="Proteomes" id="UP000317839"/>
    </source>
</evidence>
<dbReference type="AlphaFoldDB" id="A0A545TGP7"/>
<dbReference type="OrthoDB" id="1523296at2"/>
<sequence length="378" mass="43702">MSTTRRRKNTAVSQDLASSPHKYSFSQAVRLLERVTKFNQTEGKTPTERSTKGFPVARFFQPCTEAVRFRTSQTLRFSSAEINKITKQLNKNDEHGIDQWQVVINFMGLTGTQGVLPYHYTELILQRLKMKDESLKNFLDLFNHRIISLFYQASSKYHLPIEYERKKLNPPQFAKRDTSTQVLLSLIGLGTETLNNRLYTRDESLLFYSGLLTHQIRTASGLQQIIKRHFNIPVKIEEFVGQWQDLIDDVRSRLPSSSNPKGQNNALGKSTMLGKKGWHAQGKFRIILGPLNKQQAQTFRPGTKALLALDEIVKLYVRMEYDYDFIIRITRRETLDKAQLDPKQPPVIGWNTWLVSKSKQEYAEKETLDIAVSSRQFI</sequence>
<dbReference type="PANTHER" id="PTHR35564">
    <property type="match status" value="1"/>
</dbReference>
<organism evidence="1 2">
    <name type="scientific">Aliikangiella marina</name>
    <dbReference type="NCBI Taxonomy" id="1712262"/>
    <lineage>
        <taxon>Bacteria</taxon>
        <taxon>Pseudomonadati</taxon>
        <taxon>Pseudomonadota</taxon>
        <taxon>Gammaproteobacteria</taxon>
        <taxon>Oceanospirillales</taxon>
        <taxon>Pleioneaceae</taxon>
        <taxon>Aliikangiella</taxon>
    </lineage>
</organism>
<reference evidence="1 2" key="1">
    <citation type="submission" date="2019-06" db="EMBL/GenBank/DDBJ databases">
        <title>Draft genome of Aliikangiella marina GYP-15.</title>
        <authorList>
            <person name="Wang G."/>
        </authorList>
    </citation>
    <scope>NUCLEOTIDE SEQUENCE [LARGE SCALE GENOMIC DNA]</scope>
    <source>
        <strain evidence="1 2">GYP-15</strain>
    </source>
</reference>
<accession>A0A545TGP7</accession>
<name>A0A545TGP7_9GAMM</name>